<dbReference type="RefSeq" id="WP_218567491.1">
    <property type="nucleotide sequence ID" value="NZ_UFSO01000002.1"/>
</dbReference>
<sequence length="220" mass="25959">MSGQLNLLVKIVKQLDRKVIEMSTLNINWQPEFGTMYYWLAVDSKGKIARMMNNNWGNIPLVLLQQDNIEETLDLISEYIWEESSLYLQYPKNKMGKTILDLYSSYPTLYSKIYMENFIEQNSNYNLELQDENLPSRKGIFIYQAIEGNKEGDDYPVGYEGKTKMGDYYRYLMPTIYATINDFPKELWHGIALSNTLDFTQDRLIFNNDINQYFTDYVRG</sequence>
<evidence type="ECO:0000313" key="2">
    <source>
        <dbReference type="Proteomes" id="UP000254209"/>
    </source>
</evidence>
<proteinExistence type="predicted"/>
<dbReference type="EMBL" id="UFSO01000002">
    <property type="protein sequence ID" value="SSY70529.1"/>
    <property type="molecule type" value="Genomic_DNA"/>
</dbReference>
<keyword evidence="2" id="KW-1185">Reference proteome</keyword>
<accession>A0A376BLE4</accession>
<organism evidence="1 2">
    <name type="scientific">Alysiella crassa</name>
    <dbReference type="NCBI Taxonomy" id="153491"/>
    <lineage>
        <taxon>Bacteria</taxon>
        <taxon>Pseudomonadati</taxon>
        <taxon>Pseudomonadota</taxon>
        <taxon>Betaproteobacteria</taxon>
        <taxon>Neisseriales</taxon>
        <taxon>Neisseriaceae</taxon>
        <taxon>Alysiella</taxon>
    </lineage>
</organism>
<gene>
    <name evidence="1" type="ORF">NCTC10283_00625</name>
</gene>
<reference evidence="1 2" key="1">
    <citation type="submission" date="2018-06" db="EMBL/GenBank/DDBJ databases">
        <authorList>
            <consortium name="Pathogen Informatics"/>
            <person name="Doyle S."/>
        </authorList>
    </citation>
    <scope>NUCLEOTIDE SEQUENCE [LARGE SCALE GENOMIC DNA]</scope>
    <source>
        <strain evidence="1 2">NCTC10283</strain>
    </source>
</reference>
<dbReference type="AlphaFoldDB" id="A0A376BLE4"/>
<dbReference type="Proteomes" id="UP000254209">
    <property type="component" value="Unassembled WGS sequence"/>
</dbReference>
<name>A0A376BLE4_9NEIS</name>
<evidence type="ECO:0000313" key="1">
    <source>
        <dbReference type="EMBL" id="SSY70529.1"/>
    </source>
</evidence>
<protein>
    <submittedName>
        <fullName evidence="1">Uncharacterized protein</fullName>
    </submittedName>
</protein>